<protein>
    <recommendedName>
        <fullName evidence="11">Amino acid transporter transmembrane domain-containing protein</fullName>
    </recommendedName>
</protein>
<keyword evidence="4" id="KW-0997">Cell inner membrane</keyword>
<keyword evidence="2" id="KW-0813">Transport</keyword>
<organism evidence="9 10">
    <name type="scientific">Candidatus Colwellbacteria bacterium RBG_13_48_8</name>
    <dbReference type="NCBI Taxonomy" id="1797685"/>
    <lineage>
        <taxon>Bacteria</taxon>
        <taxon>Candidatus Colwelliibacteriota</taxon>
    </lineage>
</organism>
<feature type="transmembrane region" description="Helical" evidence="8">
    <location>
        <begin position="118"/>
        <end position="139"/>
    </location>
</feature>
<evidence type="ECO:0000256" key="7">
    <source>
        <dbReference type="ARBA" id="ARBA00023136"/>
    </source>
</evidence>
<evidence type="ECO:0000256" key="4">
    <source>
        <dbReference type="ARBA" id="ARBA00022519"/>
    </source>
</evidence>
<dbReference type="PANTHER" id="PTHR22950">
    <property type="entry name" value="AMINO ACID TRANSPORTER"/>
    <property type="match status" value="1"/>
</dbReference>
<feature type="transmembrane region" description="Helical" evidence="8">
    <location>
        <begin position="294"/>
        <end position="314"/>
    </location>
</feature>
<dbReference type="Proteomes" id="UP000177062">
    <property type="component" value="Unassembled WGS sequence"/>
</dbReference>
<name>A0A1G1YVW6_9BACT</name>
<keyword evidence="5 8" id="KW-0812">Transmembrane</keyword>
<feature type="transmembrane region" description="Helical" evidence="8">
    <location>
        <begin position="87"/>
        <end position="106"/>
    </location>
</feature>
<evidence type="ECO:0000256" key="6">
    <source>
        <dbReference type="ARBA" id="ARBA00022989"/>
    </source>
</evidence>
<comment type="subcellular location">
    <subcellularLocation>
        <location evidence="1">Cell inner membrane</location>
        <topology evidence="1">Multi-pass membrane protein</topology>
    </subcellularLocation>
</comment>
<dbReference type="AlphaFoldDB" id="A0A1G1YVW6"/>
<comment type="caution">
    <text evidence="9">The sequence shown here is derived from an EMBL/GenBank/DDBJ whole genome shotgun (WGS) entry which is preliminary data.</text>
</comment>
<feature type="transmembrane region" description="Helical" evidence="8">
    <location>
        <begin position="151"/>
        <end position="167"/>
    </location>
</feature>
<feature type="transmembrane region" description="Helical" evidence="8">
    <location>
        <begin position="216"/>
        <end position="241"/>
    </location>
</feature>
<feature type="transmembrane region" description="Helical" evidence="8">
    <location>
        <begin position="355"/>
        <end position="374"/>
    </location>
</feature>
<dbReference type="GO" id="GO:0015179">
    <property type="term" value="F:L-amino acid transmembrane transporter activity"/>
    <property type="evidence" value="ECO:0007669"/>
    <property type="project" value="TreeGrafter"/>
</dbReference>
<keyword evidence="7 8" id="KW-0472">Membrane</keyword>
<feature type="transmembrane region" description="Helical" evidence="8">
    <location>
        <begin position="41"/>
        <end position="66"/>
    </location>
</feature>
<feature type="transmembrane region" description="Helical" evidence="8">
    <location>
        <begin position="187"/>
        <end position="204"/>
    </location>
</feature>
<evidence type="ECO:0000256" key="5">
    <source>
        <dbReference type="ARBA" id="ARBA00022692"/>
    </source>
</evidence>
<sequence length="380" mass="41150">MPRNKQLVSFIYATATLAGTIIGVGLFALPYLTIRVGWPTMLLYFLVLGGMVTLIHVLFGELALHTPDHKRLPGFAERYWGPRGRKFTLWVHLGGLLGAVLAYVIVGGEFLHELLGLMGLNITLTAAAVFYLLAGAAVIYSGIKAAEGMQVTGLVGFFLILAGLAWLGRQEITWVNITAQGGTASWFAPYGAIMFSLWGASLIPQIEEILGQNKRLLPKVIVASLLLPIIAYLCFTVIVLGLAGDTVTSSALTGLGAQFGWGLQTLLLLLGLITTFTSLVLVGMTFKQVLQYDLHLRSLSAWFWTCLTPLALYLLGVKSFIGVIGFIGAVFLAIDGINILLMYRKGVPRAVPWKRVTSLVLIPVLLGGIVYEIGDLFIGW</sequence>
<accession>A0A1G1YVW6</accession>
<evidence type="ECO:0000256" key="8">
    <source>
        <dbReference type="SAM" id="Phobius"/>
    </source>
</evidence>
<dbReference type="EMBL" id="MHIT01000026">
    <property type="protein sequence ID" value="OGY56464.1"/>
    <property type="molecule type" value="Genomic_DNA"/>
</dbReference>
<keyword evidence="3" id="KW-1003">Cell membrane</keyword>
<evidence type="ECO:0000256" key="1">
    <source>
        <dbReference type="ARBA" id="ARBA00004429"/>
    </source>
</evidence>
<evidence type="ECO:0008006" key="11">
    <source>
        <dbReference type="Google" id="ProtNLM"/>
    </source>
</evidence>
<evidence type="ECO:0000313" key="9">
    <source>
        <dbReference type="EMBL" id="OGY56464.1"/>
    </source>
</evidence>
<feature type="transmembrane region" description="Helical" evidence="8">
    <location>
        <begin position="320"/>
        <end position="343"/>
    </location>
</feature>
<feature type="transmembrane region" description="Helical" evidence="8">
    <location>
        <begin position="261"/>
        <end position="282"/>
    </location>
</feature>
<dbReference type="GO" id="GO:0005886">
    <property type="term" value="C:plasma membrane"/>
    <property type="evidence" value="ECO:0007669"/>
    <property type="project" value="UniProtKB-SubCell"/>
</dbReference>
<reference evidence="9 10" key="1">
    <citation type="journal article" date="2016" name="Nat. Commun.">
        <title>Thousands of microbial genomes shed light on interconnected biogeochemical processes in an aquifer system.</title>
        <authorList>
            <person name="Anantharaman K."/>
            <person name="Brown C.T."/>
            <person name="Hug L.A."/>
            <person name="Sharon I."/>
            <person name="Castelle C.J."/>
            <person name="Probst A.J."/>
            <person name="Thomas B.C."/>
            <person name="Singh A."/>
            <person name="Wilkins M.J."/>
            <person name="Karaoz U."/>
            <person name="Brodie E.L."/>
            <person name="Williams K.H."/>
            <person name="Hubbard S.S."/>
            <person name="Banfield J.F."/>
        </authorList>
    </citation>
    <scope>NUCLEOTIDE SEQUENCE [LARGE SCALE GENOMIC DNA]</scope>
</reference>
<dbReference type="Gene3D" id="1.20.1740.10">
    <property type="entry name" value="Amino acid/polyamine transporter I"/>
    <property type="match status" value="1"/>
</dbReference>
<evidence type="ECO:0000313" key="10">
    <source>
        <dbReference type="Proteomes" id="UP000177062"/>
    </source>
</evidence>
<gene>
    <name evidence="9" type="ORF">A2Y84_00660</name>
</gene>
<evidence type="ECO:0000256" key="2">
    <source>
        <dbReference type="ARBA" id="ARBA00022448"/>
    </source>
</evidence>
<keyword evidence="6 8" id="KW-1133">Transmembrane helix</keyword>
<evidence type="ECO:0000256" key="3">
    <source>
        <dbReference type="ARBA" id="ARBA00022475"/>
    </source>
</evidence>
<feature type="transmembrane region" description="Helical" evidence="8">
    <location>
        <begin position="7"/>
        <end position="29"/>
    </location>
</feature>
<dbReference type="Pfam" id="PF03222">
    <property type="entry name" value="Trp_Tyr_perm"/>
    <property type="match status" value="1"/>
</dbReference>
<proteinExistence type="predicted"/>
<dbReference type="InterPro" id="IPR018227">
    <property type="entry name" value="Amino_acid_transport_2"/>
</dbReference>